<dbReference type="Gene3D" id="3.30.70.100">
    <property type="match status" value="1"/>
</dbReference>
<dbReference type="EMBL" id="JBJXBP010000003">
    <property type="protein sequence ID" value="KAL3838007.1"/>
    <property type="molecule type" value="Genomic_DNA"/>
</dbReference>
<dbReference type="Proteomes" id="UP001634393">
    <property type="component" value="Unassembled WGS sequence"/>
</dbReference>
<keyword evidence="8" id="KW-1185">Reference proteome</keyword>
<dbReference type="AlphaFoldDB" id="A0ABD3TLP5"/>
<evidence type="ECO:0000256" key="4">
    <source>
        <dbReference type="ARBA" id="ARBA00023289"/>
    </source>
</evidence>
<evidence type="ECO:0000256" key="3">
    <source>
        <dbReference type="ARBA" id="ARBA00022723"/>
    </source>
</evidence>
<evidence type="ECO:0000313" key="8">
    <source>
        <dbReference type="Proteomes" id="UP001634393"/>
    </source>
</evidence>
<accession>A0ABD3TLP5</accession>
<dbReference type="InterPro" id="IPR044577">
    <property type="entry name" value="HIPP4/7/8/17/18/19"/>
</dbReference>
<dbReference type="InterPro" id="IPR036163">
    <property type="entry name" value="HMA_dom_sf"/>
</dbReference>
<name>A0ABD3TLP5_9LAMI</name>
<evidence type="ECO:0000256" key="2">
    <source>
        <dbReference type="ARBA" id="ARBA00022481"/>
    </source>
</evidence>
<feature type="domain" description="HMA" evidence="6">
    <location>
        <begin position="14"/>
        <end position="78"/>
    </location>
</feature>
<dbReference type="CDD" id="cd00371">
    <property type="entry name" value="HMA"/>
    <property type="match status" value="1"/>
</dbReference>
<organism evidence="7 8">
    <name type="scientific">Penstemon smallii</name>
    <dbReference type="NCBI Taxonomy" id="265156"/>
    <lineage>
        <taxon>Eukaryota</taxon>
        <taxon>Viridiplantae</taxon>
        <taxon>Streptophyta</taxon>
        <taxon>Embryophyta</taxon>
        <taxon>Tracheophyta</taxon>
        <taxon>Spermatophyta</taxon>
        <taxon>Magnoliopsida</taxon>
        <taxon>eudicotyledons</taxon>
        <taxon>Gunneridae</taxon>
        <taxon>Pentapetalae</taxon>
        <taxon>asterids</taxon>
        <taxon>lamiids</taxon>
        <taxon>Lamiales</taxon>
        <taxon>Plantaginaceae</taxon>
        <taxon>Cheloneae</taxon>
        <taxon>Penstemon</taxon>
    </lineage>
</organism>
<reference evidence="7 8" key="1">
    <citation type="submission" date="2024-12" db="EMBL/GenBank/DDBJ databases">
        <title>The unique morphological basis and parallel evolutionary history of personate flowers in Penstemon.</title>
        <authorList>
            <person name="Depatie T.H."/>
            <person name="Wessinger C.A."/>
        </authorList>
    </citation>
    <scope>NUCLEOTIDE SEQUENCE [LARGE SCALE GENOMIC DNA]</scope>
    <source>
        <strain evidence="7">WTNN_2</strain>
        <tissue evidence="7">Leaf</tissue>
    </source>
</reference>
<dbReference type="Pfam" id="PF00403">
    <property type="entry name" value="HMA"/>
    <property type="match status" value="1"/>
</dbReference>
<comment type="subcellular location">
    <subcellularLocation>
        <location evidence="1">Membrane</location>
        <topology evidence="1">Peripheral membrane protein</topology>
    </subcellularLocation>
</comment>
<proteinExistence type="inferred from homology"/>
<keyword evidence="4" id="KW-0636">Prenylation</keyword>
<dbReference type="InterPro" id="IPR006121">
    <property type="entry name" value="HMA_dom"/>
</dbReference>
<comment type="caution">
    <text evidence="7">The sequence shown here is derived from an EMBL/GenBank/DDBJ whole genome shotgun (WGS) entry which is preliminary data.</text>
</comment>
<dbReference type="SUPFAM" id="SSF55008">
    <property type="entry name" value="HMA, heavy metal-associated domain"/>
    <property type="match status" value="1"/>
</dbReference>
<sequence>MAGKKKTKKETKQIVEAEFNVSMHCNACERSVAKAISKIKGVDKFMTDMKNHKVVVIGKINPENVLKKLKKKTGKKVELLVREQNSKDGDKEALEYSNKQVLDSWLVDSYDDCEIHLMFNDENANACSIM</sequence>
<dbReference type="PROSITE" id="PS50846">
    <property type="entry name" value="HMA_2"/>
    <property type="match status" value="1"/>
</dbReference>
<dbReference type="GO" id="GO:0046872">
    <property type="term" value="F:metal ion binding"/>
    <property type="evidence" value="ECO:0007669"/>
    <property type="project" value="UniProtKB-KW"/>
</dbReference>
<dbReference type="GO" id="GO:0009626">
    <property type="term" value="P:plant-type hypersensitive response"/>
    <property type="evidence" value="ECO:0007669"/>
    <property type="project" value="UniProtKB-KW"/>
</dbReference>
<evidence type="ECO:0000313" key="7">
    <source>
        <dbReference type="EMBL" id="KAL3838007.1"/>
    </source>
</evidence>
<keyword evidence="4" id="KW-0449">Lipoprotein</keyword>
<evidence type="ECO:0000256" key="5">
    <source>
        <dbReference type="ARBA" id="ARBA00024045"/>
    </source>
</evidence>
<dbReference type="PANTHER" id="PTHR46195:SF18">
    <property type="entry name" value="SUPEROXIDE DISMUTASE 1 COPPER CHAPERONE-LIKE PROTEIN"/>
    <property type="match status" value="1"/>
</dbReference>
<gene>
    <name evidence="7" type="ORF">ACJIZ3_022598</name>
</gene>
<keyword evidence="3" id="KW-0479">Metal-binding</keyword>
<protein>
    <recommendedName>
        <fullName evidence="6">HMA domain-containing protein</fullName>
    </recommendedName>
</protein>
<comment type="similarity">
    <text evidence="5">Belongs to the HIPP family.</text>
</comment>
<evidence type="ECO:0000259" key="6">
    <source>
        <dbReference type="PROSITE" id="PS50846"/>
    </source>
</evidence>
<evidence type="ECO:0000256" key="1">
    <source>
        <dbReference type="ARBA" id="ARBA00004170"/>
    </source>
</evidence>
<dbReference type="GO" id="GO:0016020">
    <property type="term" value="C:membrane"/>
    <property type="evidence" value="ECO:0007669"/>
    <property type="project" value="UniProtKB-SubCell"/>
</dbReference>
<keyword evidence="2" id="KW-0488">Methylation</keyword>
<dbReference type="PANTHER" id="PTHR46195">
    <property type="entry name" value="HEAVY METAL-ASSOCIATED ISOPRENYLATED PLANT PROTEIN 7"/>
    <property type="match status" value="1"/>
</dbReference>